<dbReference type="OrthoDB" id="982681at2"/>
<dbReference type="SUPFAM" id="SSF88946">
    <property type="entry name" value="Sigma2 domain of RNA polymerase sigma factors"/>
    <property type="match status" value="1"/>
</dbReference>
<keyword evidence="5" id="KW-0804">Transcription</keyword>
<organism evidence="6 7">
    <name type="scientific">Flagellimonas flava</name>
    <dbReference type="NCBI Taxonomy" id="570519"/>
    <lineage>
        <taxon>Bacteria</taxon>
        <taxon>Pseudomonadati</taxon>
        <taxon>Bacteroidota</taxon>
        <taxon>Flavobacteriia</taxon>
        <taxon>Flavobacteriales</taxon>
        <taxon>Flavobacteriaceae</taxon>
        <taxon>Flagellimonas</taxon>
    </lineage>
</organism>
<comment type="similarity">
    <text evidence="1">Belongs to the sigma-70 factor family. ECF subfamily.</text>
</comment>
<dbReference type="InterPro" id="IPR013324">
    <property type="entry name" value="RNA_pol_sigma_r3/r4-like"/>
</dbReference>
<protein>
    <submittedName>
        <fullName evidence="6">RNA polymerase sigma factor, sigma-70 family</fullName>
    </submittedName>
</protein>
<dbReference type="Gene3D" id="1.10.1740.10">
    <property type="match status" value="1"/>
</dbReference>
<evidence type="ECO:0000256" key="3">
    <source>
        <dbReference type="ARBA" id="ARBA00023082"/>
    </source>
</evidence>
<dbReference type="InterPro" id="IPR013325">
    <property type="entry name" value="RNA_pol_sigma_r2"/>
</dbReference>
<name>A0A1M5IQW7_9FLAO</name>
<dbReference type="EMBL" id="FQWL01000001">
    <property type="protein sequence ID" value="SHG30728.1"/>
    <property type="molecule type" value="Genomic_DNA"/>
</dbReference>
<dbReference type="GO" id="GO:0006352">
    <property type="term" value="P:DNA-templated transcription initiation"/>
    <property type="evidence" value="ECO:0007669"/>
    <property type="project" value="InterPro"/>
</dbReference>
<keyword evidence="2" id="KW-0805">Transcription regulation</keyword>
<dbReference type="Proteomes" id="UP000184532">
    <property type="component" value="Unassembled WGS sequence"/>
</dbReference>
<dbReference type="PANTHER" id="PTHR43133:SF8">
    <property type="entry name" value="RNA POLYMERASE SIGMA FACTOR HI_1459-RELATED"/>
    <property type="match status" value="1"/>
</dbReference>
<dbReference type="GO" id="GO:0016987">
    <property type="term" value="F:sigma factor activity"/>
    <property type="evidence" value="ECO:0007669"/>
    <property type="project" value="UniProtKB-KW"/>
</dbReference>
<reference evidence="7" key="1">
    <citation type="submission" date="2016-11" db="EMBL/GenBank/DDBJ databases">
        <authorList>
            <person name="Varghese N."/>
            <person name="Submissions S."/>
        </authorList>
    </citation>
    <scope>NUCLEOTIDE SEQUENCE [LARGE SCALE GENOMIC DNA]</scope>
    <source>
        <strain evidence="7">DSM 22638</strain>
    </source>
</reference>
<proteinExistence type="inferred from homology"/>
<evidence type="ECO:0000313" key="6">
    <source>
        <dbReference type="EMBL" id="SHG30728.1"/>
    </source>
</evidence>
<keyword evidence="7" id="KW-1185">Reference proteome</keyword>
<dbReference type="InterPro" id="IPR039425">
    <property type="entry name" value="RNA_pol_sigma-70-like"/>
</dbReference>
<evidence type="ECO:0000256" key="4">
    <source>
        <dbReference type="ARBA" id="ARBA00023125"/>
    </source>
</evidence>
<dbReference type="PANTHER" id="PTHR43133">
    <property type="entry name" value="RNA POLYMERASE ECF-TYPE SIGMA FACTO"/>
    <property type="match status" value="1"/>
</dbReference>
<evidence type="ECO:0000256" key="2">
    <source>
        <dbReference type="ARBA" id="ARBA00023015"/>
    </source>
</evidence>
<gene>
    <name evidence="6" type="ORF">SAMN04488116_0874</name>
</gene>
<dbReference type="GO" id="GO:0003677">
    <property type="term" value="F:DNA binding"/>
    <property type="evidence" value="ECO:0007669"/>
    <property type="project" value="UniProtKB-KW"/>
</dbReference>
<keyword evidence="3" id="KW-0731">Sigma factor</keyword>
<evidence type="ECO:0000256" key="5">
    <source>
        <dbReference type="ARBA" id="ARBA00023163"/>
    </source>
</evidence>
<dbReference type="STRING" id="570519.SAMN04488116_0874"/>
<evidence type="ECO:0000256" key="1">
    <source>
        <dbReference type="ARBA" id="ARBA00010641"/>
    </source>
</evidence>
<dbReference type="RefSeq" id="WP_073176678.1">
    <property type="nucleotide sequence ID" value="NZ_FQWL01000001.1"/>
</dbReference>
<accession>A0A1M5IQW7</accession>
<sequence>MSIKKIKVSPNIKNLDDIGLLERICSKDDDEAYNEFVDRYYDSVLEQCIIKCKSRNVDLHVGKQIAHEIFERIRKYKSFDKTKLNTQNRRKAILGWLYKFLVRLFYDYHNSQKKEEVQVNSYFDDLVAEAKNIDPEALASKRDLAKDILGKLNKKEKEVVITDLEYKRGQKYLPDDVNESLAERLGVKKDTIRKIRERAIKKIKLALDEINQ</sequence>
<keyword evidence="4" id="KW-0238">DNA-binding</keyword>
<dbReference type="SUPFAM" id="SSF88659">
    <property type="entry name" value="Sigma3 and sigma4 domains of RNA polymerase sigma factors"/>
    <property type="match status" value="1"/>
</dbReference>
<evidence type="ECO:0000313" key="7">
    <source>
        <dbReference type="Proteomes" id="UP000184532"/>
    </source>
</evidence>
<dbReference type="AlphaFoldDB" id="A0A1M5IQW7"/>